<reference evidence="7" key="1">
    <citation type="submission" date="2019-08" db="EMBL/GenBank/DDBJ databases">
        <title>Reference gene set and small RNA set construction with multiple tissues from Davidia involucrata Baill.</title>
        <authorList>
            <person name="Yang H."/>
            <person name="Zhou C."/>
            <person name="Li G."/>
            <person name="Wang J."/>
            <person name="Gao P."/>
            <person name="Wang M."/>
            <person name="Wang R."/>
            <person name="Zhao Y."/>
        </authorList>
    </citation>
    <scope>NUCLEOTIDE SEQUENCE</scope>
    <source>
        <tissue evidence="7">Mixed with DoveR01_LX</tissue>
    </source>
</reference>
<dbReference type="FunFam" id="3.20.20.80:FF:000010">
    <property type="entry name" value="glucan endo-1,3-beta-glucosidase, basic"/>
    <property type="match status" value="1"/>
</dbReference>
<feature type="chain" id="PRO_5022979464" evidence="6">
    <location>
        <begin position="28"/>
        <end position="351"/>
    </location>
</feature>
<evidence type="ECO:0000256" key="4">
    <source>
        <dbReference type="RuleBase" id="RU004335"/>
    </source>
</evidence>
<dbReference type="Pfam" id="PF00332">
    <property type="entry name" value="Glyco_hydro_17"/>
    <property type="match status" value="1"/>
</dbReference>
<dbReference type="InterPro" id="IPR000490">
    <property type="entry name" value="Glyco_hydro_17"/>
</dbReference>
<accession>A0A5B7AXD0</accession>
<dbReference type="InterPro" id="IPR017853">
    <property type="entry name" value="GH"/>
</dbReference>
<evidence type="ECO:0000256" key="3">
    <source>
        <dbReference type="ARBA" id="ARBA00023295"/>
    </source>
</evidence>
<proteinExistence type="inferred from homology"/>
<dbReference type="GO" id="GO:0005975">
    <property type="term" value="P:carbohydrate metabolic process"/>
    <property type="evidence" value="ECO:0007669"/>
    <property type="project" value="InterPro"/>
</dbReference>
<dbReference type="EMBL" id="GHES01030720">
    <property type="protein sequence ID" value="MPA61279.1"/>
    <property type="molecule type" value="Transcribed_RNA"/>
</dbReference>
<dbReference type="SUPFAM" id="SSF51445">
    <property type="entry name" value="(Trans)glycosidases"/>
    <property type="match status" value="1"/>
</dbReference>
<dbReference type="PROSITE" id="PS00587">
    <property type="entry name" value="GLYCOSYL_HYDROL_F17"/>
    <property type="match status" value="1"/>
</dbReference>
<evidence type="ECO:0000313" key="7">
    <source>
        <dbReference type="EMBL" id="MPA61279.1"/>
    </source>
</evidence>
<dbReference type="Gene3D" id="3.20.20.80">
    <property type="entry name" value="Glycosidases"/>
    <property type="match status" value="1"/>
</dbReference>
<dbReference type="EC" id="3.2.1.39" evidence="7"/>
<evidence type="ECO:0000256" key="1">
    <source>
        <dbReference type="ARBA" id="ARBA00008773"/>
    </source>
</evidence>
<evidence type="ECO:0000256" key="5">
    <source>
        <dbReference type="RuleBase" id="RU004336"/>
    </source>
</evidence>
<dbReference type="InterPro" id="IPR044965">
    <property type="entry name" value="Glyco_hydro_17_plant"/>
</dbReference>
<organism evidence="7">
    <name type="scientific">Davidia involucrata</name>
    <name type="common">Dove tree</name>
    <dbReference type="NCBI Taxonomy" id="16924"/>
    <lineage>
        <taxon>Eukaryota</taxon>
        <taxon>Viridiplantae</taxon>
        <taxon>Streptophyta</taxon>
        <taxon>Embryophyta</taxon>
        <taxon>Tracheophyta</taxon>
        <taxon>Spermatophyta</taxon>
        <taxon>Magnoliopsida</taxon>
        <taxon>eudicotyledons</taxon>
        <taxon>Gunneridae</taxon>
        <taxon>Pentapetalae</taxon>
        <taxon>asterids</taxon>
        <taxon>Cornales</taxon>
        <taxon>Nyssaceae</taxon>
        <taxon>Davidia</taxon>
    </lineage>
</organism>
<dbReference type="PANTHER" id="PTHR32227">
    <property type="entry name" value="GLUCAN ENDO-1,3-BETA-GLUCOSIDASE BG1-RELATED-RELATED"/>
    <property type="match status" value="1"/>
</dbReference>
<keyword evidence="3 5" id="KW-0326">Glycosidase</keyword>
<gene>
    <name evidence="7" type="ORF">Din_030720</name>
</gene>
<keyword evidence="2 5" id="KW-0378">Hydrolase</keyword>
<keyword evidence="6" id="KW-0732">Signal</keyword>
<protein>
    <submittedName>
        <fullName evidence="7">Putative beta-1,3-glucanase</fullName>
        <ecNumber evidence="7">3.2.1.39</ecNumber>
    </submittedName>
</protein>
<feature type="signal peptide" evidence="6">
    <location>
        <begin position="1"/>
        <end position="27"/>
    </location>
</feature>
<comment type="similarity">
    <text evidence="1 4">Belongs to the glycosyl hydrolase 17 family.</text>
</comment>
<name>A0A5B7AXD0_DAVIN</name>
<evidence type="ECO:0000256" key="6">
    <source>
        <dbReference type="SAM" id="SignalP"/>
    </source>
</evidence>
<dbReference type="GO" id="GO:0042973">
    <property type="term" value="F:glucan endo-1,3-beta-D-glucosidase activity"/>
    <property type="evidence" value="ECO:0007669"/>
    <property type="project" value="UniProtKB-EC"/>
</dbReference>
<dbReference type="AlphaFoldDB" id="A0A5B7AXD0"/>
<sequence>MAGKSSSIIARMLLVGLLMANLNFAGAQIGVCYGTLGSDLPSPREVVALYKQINIQRMRLYAPDQATLQALRDSNIELMLGIPNTDLQSLASSQATANSWVQNNVKSYANVKFRYIAVGNEASPWSAYSQFLLRAMQNVQNAISNAGLGNQIRVSTAINTSFIGTSYPPSRGSFRPEIRSFLDPIIGFLSDTSAPLLLNMYPYFSYIGNTQSISLDYALFRAPGVVVVDGQFGYQNLFTAVLDVVYSALEKAGFASVEIVVSETGWPSAAGTAASVDNARTYVTNLIQHVKRGTPKRPGRAIEAYIFAMFDENQKIGPESERHWGLFFPNKQPKYGISTTFEWPYSYVLQC</sequence>
<evidence type="ECO:0000256" key="2">
    <source>
        <dbReference type="ARBA" id="ARBA00022801"/>
    </source>
</evidence>